<dbReference type="Proteomes" id="UP000182725">
    <property type="component" value="Unassembled WGS sequence"/>
</dbReference>
<dbReference type="InterPro" id="IPR002872">
    <property type="entry name" value="Proline_DH_dom"/>
</dbReference>
<dbReference type="InterPro" id="IPR015659">
    <property type="entry name" value="Proline_oxidase"/>
</dbReference>
<dbReference type="GO" id="GO:0004657">
    <property type="term" value="F:proline dehydrogenase activity"/>
    <property type="evidence" value="ECO:0007669"/>
    <property type="project" value="InterPro"/>
</dbReference>
<dbReference type="GO" id="GO:0006562">
    <property type="term" value="P:L-proline catabolic process"/>
    <property type="evidence" value="ECO:0007669"/>
    <property type="project" value="InterPro"/>
</dbReference>
<evidence type="ECO:0000313" key="4">
    <source>
        <dbReference type="Proteomes" id="UP000182725"/>
    </source>
</evidence>
<name>A0A1H5MMF9_9MICC</name>
<dbReference type="AlphaFoldDB" id="A0A1H5MMF9"/>
<dbReference type="EMBL" id="FNTV01000001">
    <property type="protein sequence ID" value="SEE89588.1"/>
    <property type="molecule type" value="Genomic_DNA"/>
</dbReference>
<gene>
    <name evidence="3" type="ORF">SAMN04489740_2984</name>
</gene>
<dbReference type="SUPFAM" id="SSF51730">
    <property type="entry name" value="FAD-linked oxidoreductase"/>
    <property type="match status" value="1"/>
</dbReference>
<evidence type="ECO:0000256" key="1">
    <source>
        <dbReference type="ARBA" id="ARBA00023002"/>
    </source>
</evidence>
<evidence type="ECO:0000313" key="3">
    <source>
        <dbReference type="EMBL" id="SEE89588.1"/>
    </source>
</evidence>
<keyword evidence="1" id="KW-0560">Oxidoreductase</keyword>
<dbReference type="Gene3D" id="3.20.20.220">
    <property type="match status" value="1"/>
</dbReference>
<feature type="domain" description="Proline dehydrogenase" evidence="2">
    <location>
        <begin position="71"/>
        <end position="303"/>
    </location>
</feature>
<proteinExistence type="predicted"/>
<accession>A0A1H5MMF9</accession>
<dbReference type="Pfam" id="PF01619">
    <property type="entry name" value="Pro_dh"/>
    <property type="match status" value="1"/>
</dbReference>
<dbReference type="PANTHER" id="PTHR13914:SF0">
    <property type="entry name" value="PROLINE DEHYDROGENASE 1, MITOCHONDRIAL"/>
    <property type="match status" value="1"/>
</dbReference>
<protein>
    <submittedName>
        <fullName evidence="3">L-proline dehydrogenase</fullName>
    </submittedName>
</protein>
<dbReference type="PANTHER" id="PTHR13914">
    <property type="entry name" value="PROLINE OXIDASE"/>
    <property type="match status" value="1"/>
</dbReference>
<reference evidence="3 4" key="1">
    <citation type="submission" date="2016-10" db="EMBL/GenBank/DDBJ databases">
        <authorList>
            <person name="de Groot N.N."/>
        </authorList>
    </citation>
    <scope>NUCLEOTIDE SEQUENCE [LARGE SCALE GENOMIC DNA]</scope>
    <source>
        <strain evidence="3 4">DSM 22274</strain>
    </source>
</reference>
<evidence type="ECO:0000259" key="2">
    <source>
        <dbReference type="Pfam" id="PF01619"/>
    </source>
</evidence>
<dbReference type="InterPro" id="IPR029041">
    <property type="entry name" value="FAD-linked_oxidoreductase-like"/>
</dbReference>
<organism evidence="3 4">
    <name type="scientific">Arthrobacter alpinus</name>
    <dbReference type="NCBI Taxonomy" id="656366"/>
    <lineage>
        <taxon>Bacteria</taxon>
        <taxon>Bacillati</taxon>
        <taxon>Actinomycetota</taxon>
        <taxon>Actinomycetes</taxon>
        <taxon>Micrococcales</taxon>
        <taxon>Micrococcaceae</taxon>
        <taxon>Arthrobacter</taxon>
    </lineage>
</organism>
<sequence length="330" mass="36314">MAVWLWLGRTYYEGMTFGDHTLPLAADTLRTWALDESLKANVMANPVLASAAGRIARRFMAGETTNDALTLIAKNAHRGHLTSIECAGESIRSEEIANKETGIFTTLIAEMKTRDELATVSFDLSHIGSVVSPVLGLANALAIAEATRDAGTYIMISAESSERTDLVLDLYEKVSDAFEETGITIQARLHRSPADLQRVMQRSGPIRLVKGAFLEDSTVAHPRESNELTNAYLAMAQKLVTDGHRVNLATHDSSMVESLKSLLGQKLKGAHVEFEMLQGLGTELLDSLSNEGYATREYVLFGSEWWLYVLNRMAEHPERVITALADLNDF</sequence>